<comment type="caution">
    <text evidence="2">The sequence shown here is derived from an EMBL/GenBank/DDBJ whole genome shotgun (WGS) entry which is preliminary data.</text>
</comment>
<name>A0A542ZRP4_9ACTN</name>
<dbReference type="RefSeq" id="WP_142092771.1">
    <property type="nucleotide sequence ID" value="NZ_BAAAMD010000001.1"/>
</dbReference>
<gene>
    <name evidence="2" type="ORF">FB460_0794</name>
</gene>
<protein>
    <submittedName>
        <fullName evidence="2">Uncharacterized protein</fullName>
    </submittedName>
</protein>
<reference evidence="2 3" key="1">
    <citation type="submission" date="2019-06" db="EMBL/GenBank/DDBJ databases">
        <title>Sequencing the genomes of 1000 actinobacteria strains.</title>
        <authorList>
            <person name="Klenk H.-P."/>
        </authorList>
    </citation>
    <scope>NUCLEOTIDE SEQUENCE [LARGE SCALE GENOMIC DNA]</scope>
    <source>
        <strain evidence="2 3">DSM 8251</strain>
    </source>
</reference>
<evidence type="ECO:0000256" key="1">
    <source>
        <dbReference type="SAM" id="MobiDB-lite"/>
    </source>
</evidence>
<evidence type="ECO:0000313" key="2">
    <source>
        <dbReference type="EMBL" id="TQL62997.1"/>
    </source>
</evidence>
<accession>A0A542ZRP4</accession>
<dbReference type="OrthoDB" id="3732169at2"/>
<organism evidence="2 3">
    <name type="scientific">Propioniferax innocua</name>
    <dbReference type="NCBI Taxonomy" id="1753"/>
    <lineage>
        <taxon>Bacteria</taxon>
        <taxon>Bacillati</taxon>
        <taxon>Actinomycetota</taxon>
        <taxon>Actinomycetes</taxon>
        <taxon>Propionibacteriales</taxon>
        <taxon>Propionibacteriaceae</taxon>
        <taxon>Propioniferax</taxon>
    </lineage>
</organism>
<dbReference type="AlphaFoldDB" id="A0A542ZRP4"/>
<dbReference type="Proteomes" id="UP000316196">
    <property type="component" value="Unassembled WGS sequence"/>
</dbReference>
<sequence>MSERINFLNGVSQLHAHYTENVRLLARAYNLRDEEAAQLLDGFGYHNVARNILVKRDESEEEPSNFDEHEQEMRG</sequence>
<feature type="compositionally biased region" description="Basic and acidic residues" evidence="1">
    <location>
        <begin position="66"/>
        <end position="75"/>
    </location>
</feature>
<feature type="region of interest" description="Disordered" evidence="1">
    <location>
        <begin position="56"/>
        <end position="75"/>
    </location>
</feature>
<proteinExistence type="predicted"/>
<evidence type="ECO:0000313" key="3">
    <source>
        <dbReference type="Proteomes" id="UP000316196"/>
    </source>
</evidence>
<keyword evidence="3" id="KW-1185">Reference proteome</keyword>
<dbReference type="EMBL" id="VFOR01000001">
    <property type="protein sequence ID" value="TQL62997.1"/>
    <property type="molecule type" value="Genomic_DNA"/>
</dbReference>